<keyword evidence="1" id="KW-0472">Membrane</keyword>
<evidence type="ECO:0000313" key="2">
    <source>
        <dbReference type="EMBL" id="MFD1049684.1"/>
    </source>
</evidence>
<evidence type="ECO:0000256" key="1">
    <source>
        <dbReference type="SAM" id="Phobius"/>
    </source>
</evidence>
<gene>
    <name evidence="2" type="ORF">ACFQ1S_31235</name>
</gene>
<feature type="non-terminal residue" evidence="2">
    <location>
        <position position="172"/>
    </location>
</feature>
<keyword evidence="1" id="KW-0812">Transmembrane</keyword>
<keyword evidence="2" id="KW-0418">Kinase</keyword>
<feature type="transmembrane region" description="Helical" evidence="1">
    <location>
        <begin position="83"/>
        <end position="106"/>
    </location>
</feature>
<organism evidence="2 3">
    <name type="scientific">Kibdelosporangium lantanae</name>
    <dbReference type="NCBI Taxonomy" id="1497396"/>
    <lineage>
        <taxon>Bacteria</taxon>
        <taxon>Bacillati</taxon>
        <taxon>Actinomycetota</taxon>
        <taxon>Actinomycetes</taxon>
        <taxon>Pseudonocardiales</taxon>
        <taxon>Pseudonocardiaceae</taxon>
        <taxon>Kibdelosporangium</taxon>
    </lineage>
</organism>
<comment type="caution">
    <text evidence="2">The sequence shown here is derived from an EMBL/GenBank/DDBJ whole genome shotgun (WGS) entry which is preliminary data.</text>
</comment>
<reference evidence="3" key="1">
    <citation type="journal article" date="2019" name="Int. J. Syst. Evol. Microbiol.">
        <title>The Global Catalogue of Microorganisms (GCM) 10K type strain sequencing project: providing services to taxonomists for standard genome sequencing and annotation.</title>
        <authorList>
            <consortium name="The Broad Institute Genomics Platform"/>
            <consortium name="The Broad Institute Genome Sequencing Center for Infectious Disease"/>
            <person name="Wu L."/>
            <person name="Ma J."/>
        </authorList>
    </citation>
    <scope>NUCLEOTIDE SEQUENCE [LARGE SCALE GENOMIC DNA]</scope>
    <source>
        <strain evidence="3">JCM 31486</strain>
    </source>
</reference>
<dbReference type="GO" id="GO:0016301">
    <property type="term" value="F:kinase activity"/>
    <property type="evidence" value="ECO:0007669"/>
    <property type="project" value="UniProtKB-KW"/>
</dbReference>
<sequence length="172" mass="19312">MLIGQLISRYSQRPWWDRLVGVSSILLGLLYLTDFHAVISDWPGSPLWVHWVLLLAMCVAQTFRRTHPIRALNAGVVIAVGDIVAGISIPVLIVLIDLLFNAVLYSSRRAVRWIVRVAIVFVVALGVLSFLTVPGWRNAIFATFNGFSLLIVPIWWAHSVRQQTDIADAERE</sequence>
<protein>
    <submittedName>
        <fullName evidence="2">Two-component sensor histidine kinase</fullName>
    </submittedName>
</protein>
<name>A0ABW3MJ58_9PSEU</name>
<feature type="transmembrane region" description="Helical" evidence="1">
    <location>
        <begin position="139"/>
        <end position="157"/>
    </location>
</feature>
<feature type="transmembrane region" description="Helical" evidence="1">
    <location>
        <begin position="113"/>
        <end position="133"/>
    </location>
</feature>
<accession>A0ABW3MJ58</accession>
<dbReference type="Proteomes" id="UP001597045">
    <property type="component" value="Unassembled WGS sequence"/>
</dbReference>
<keyword evidence="1" id="KW-1133">Transmembrane helix</keyword>
<feature type="transmembrane region" description="Helical" evidence="1">
    <location>
        <begin position="15"/>
        <end position="33"/>
    </location>
</feature>
<proteinExistence type="predicted"/>
<keyword evidence="2" id="KW-0808">Transferase</keyword>
<keyword evidence="3" id="KW-1185">Reference proteome</keyword>
<dbReference type="EMBL" id="JBHTIS010002335">
    <property type="protein sequence ID" value="MFD1049684.1"/>
    <property type="molecule type" value="Genomic_DNA"/>
</dbReference>
<evidence type="ECO:0000313" key="3">
    <source>
        <dbReference type="Proteomes" id="UP001597045"/>
    </source>
</evidence>